<dbReference type="EMBL" id="UYRR01013533">
    <property type="protein sequence ID" value="VDK26829.1"/>
    <property type="molecule type" value="Genomic_DNA"/>
</dbReference>
<dbReference type="OrthoDB" id="6251307at2759"/>
<dbReference type="InterPro" id="IPR001079">
    <property type="entry name" value="Galectin_CRD"/>
</dbReference>
<dbReference type="InterPro" id="IPR013320">
    <property type="entry name" value="ConA-like_dom_sf"/>
</dbReference>
<reference evidence="8" key="1">
    <citation type="submission" date="2017-02" db="UniProtKB">
        <authorList>
            <consortium name="WormBaseParasite"/>
        </authorList>
    </citation>
    <scope>IDENTIFICATION</scope>
</reference>
<feature type="domain" description="Galectin" evidence="5">
    <location>
        <begin position="41"/>
        <end position="132"/>
    </location>
</feature>
<dbReference type="GO" id="GO:0030246">
    <property type="term" value="F:carbohydrate binding"/>
    <property type="evidence" value="ECO:0007669"/>
    <property type="project" value="UniProtKB-UniRule"/>
</dbReference>
<dbReference type="PROSITE" id="PS51304">
    <property type="entry name" value="GALECTIN"/>
    <property type="match status" value="1"/>
</dbReference>
<gene>
    <name evidence="6" type="ORF">ASIM_LOCUS6309</name>
</gene>
<dbReference type="AlphaFoldDB" id="A0A0M3JFX4"/>
<keyword evidence="1 2" id="KW-0430">Lectin</keyword>
<evidence type="ECO:0000256" key="4">
    <source>
        <dbReference type="SAM" id="Phobius"/>
    </source>
</evidence>
<organism evidence="8">
    <name type="scientific">Anisakis simplex</name>
    <name type="common">Herring worm</name>
    <dbReference type="NCBI Taxonomy" id="6269"/>
    <lineage>
        <taxon>Eukaryota</taxon>
        <taxon>Metazoa</taxon>
        <taxon>Ecdysozoa</taxon>
        <taxon>Nematoda</taxon>
        <taxon>Chromadorea</taxon>
        <taxon>Rhabditida</taxon>
        <taxon>Spirurina</taxon>
        <taxon>Ascaridomorpha</taxon>
        <taxon>Ascaridoidea</taxon>
        <taxon>Anisakidae</taxon>
        <taxon>Anisakis</taxon>
        <taxon>Anisakis simplex complex</taxon>
    </lineage>
</organism>
<evidence type="ECO:0000313" key="7">
    <source>
        <dbReference type="Proteomes" id="UP000267096"/>
    </source>
</evidence>
<evidence type="ECO:0000256" key="1">
    <source>
        <dbReference type="ARBA" id="ARBA00022734"/>
    </source>
</evidence>
<feature type="region of interest" description="Disordered" evidence="3">
    <location>
        <begin position="1"/>
        <end position="36"/>
    </location>
</feature>
<evidence type="ECO:0000313" key="8">
    <source>
        <dbReference type="WBParaSite" id="ASIM_0000652801-mRNA-1"/>
    </source>
</evidence>
<dbReference type="Gene3D" id="2.60.120.200">
    <property type="match status" value="1"/>
</dbReference>
<evidence type="ECO:0000313" key="6">
    <source>
        <dbReference type="EMBL" id="VDK26829.1"/>
    </source>
</evidence>
<keyword evidence="7" id="KW-1185">Reference proteome</keyword>
<feature type="transmembrane region" description="Helical" evidence="4">
    <location>
        <begin position="71"/>
        <end position="88"/>
    </location>
</feature>
<dbReference type="Proteomes" id="UP000267096">
    <property type="component" value="Unassembled WGS sequence"/>
</dbReference>
<feature type="compositionally biased region" description="Basic and acidic residues" evidence="3">
    <location>
        <begin position="8"/>
        <end position="27"/>
    </location>
</feature>
<keyword evidence="4" id="KW-1133">Transmembrane helix</keyword>
<dbReference type="WBParaSite" id="ASIM_0000652801-mRNA-1">
    <property type="protein sequence ID" value="ASIM_0000652801-mRNA-1"/>
    <property type="gene ID" value="ASIM_0000652801"/>
</dbReference>
<evidence type="ECO:0000256" key="3">
    <source>
        <dbReference type="SAM" id="MobiDB-lite"/>
    </source>
</evidence>
<evidence type="ECO:0000256" key="2">
    <source>
        <dbReference type="RuleBase" id="RU102079"/>
    </source>
</evidence>
<dbReference type="Pfam" id="PF00337">
    <property type="entry name" value="Gal-bind_lectin"/>
    <property type="match status" value="1"/>
</dbReference>
<reference evidence="6 7" key="2">
    <citation type="submission" date="2018-11" db="EMBL/GenBank/DDBJ databases">
        <authorList>
            <consortium name="Pathogen Informatics"/>
        </authorList>
    </citation>
    <scope>NUCLEOTIDE SEQUENCE [LARGE SCALE GENOMIC DNA]</scope>
</reference>
<keyword evidence="4" id="KW-0812">Transmembrane</keyword>
<protein>
    <recommendedName>
        <fullName evidence="2">Galectin</fullName>
    </recommendedName>
</protein>
<accession>A0A0M3JFX4</accession>
<keyword evidence="4" id="KW-0472">Membrane</keyword>
<name>A0A0M3JFX4_ANISI</name>
<dbReference type="SUPFAM" id="SSF49899">
    <property type="entry name" value="Concanavalin A-like lectins/glucanases"/>
    <property type="match status" value="1"/>
</dbReference>
<sequence>MNQFHTEVNCKRRSSLDRRSSSRDRQSKRANGPGFFSIHGESALQDGRLQWKRCAAARVVPLRRRKGMEEIYLDVVFLGCSVGYFWGFRGKFWVVMNTFSNGEWGKEERKAIPYKKGEKFDLRIRAHDDRFQ</sequence>
<proteinExistence type="predicted"/>
<evidence type="ECO:0000259" key="5">
    <source>
        <dbReference type="PROSITE" id="PS51304"/>
    </source>
</evidence>